<dbReference type="Proteomes" id="UP000092677">
    <property type="component" value="Unassembled WGS sequence"/>
</dbReference>
<dbReference type="PANTHER" id="PTHR10293:SF72">
    <property type="entry name" value="MONOTHIOL GLUTAREDOXIN-S14, CHLOROPLASTIC"/>
    <property type="match status" value="1"/>
</dbReference>
<evidence type="ECO:0000313" key="11">
    <source>
        <dbReference type="EMBL" id="GAT78732.1"/>
    </source>
</evidence>
<keyword evidence="6" id="KW-0676">Redox-active center</keyword>
<dbReference type="EMBL" id="BDDL01000090">
    <property type="protein sequence ID" value="GAT77578.1"/>
    <property type="molecule type" value="Genomic_DNA"/>
</dbReference>
<dbReference type="InterPro" id="IPR004480">
    <property type="entry name" value="Monothiol_GRX-rel"/>
</dbReference>
<dbReference type="PIRSF" id="PIRSF005894">
    <property type="entry name" value="Monothiol_GRX"/>
    <property type="match status" value="1"/>
</dbReference>
<dbReference type="InterPro" id="IPR036249">
    <property type="entry name" value="Thioredoxin-like_sf"/>
</dbReference>
<dbReference type="Pfam" id="PF00462">
    <property type="entry name" value="Glutaredoxin"/>
    <property type="match status" value="1"/>
</dbReference>
<evidence type="ECO:0000256" key="1">
    <source>
        <dbReference type="ARBA" id="ARBA00009630"/>
    </source>
</evidence>
<gene>
    <name evidence="11" type="primary">grxC2</name>
    <name evidence="10" type="ORF">EHRUM2_08050</name>
    <name evidence="11" type="ORF">EHRUM3_09620</name>
</gene>
<dbReference type="Gene3D" id="3.40.30.10">
    <property type="entry name" value="Glutaredoxin"/>
    <property type="match status" value="1"/>
</dbReference>
<accession>A0A170TB73</accession>
<protein>
    <recommendedName>
        <fullName evidence="7">Glutaredoxin</fullName>
    </recommendedName>
</protein>
<comment type="similarity">
    <text evidence="1 7">Belongs to the glutaredoxin family. Monothiol subfamily.</text>
</comment>
<evidence type="ECO:0000256" key="5">
    <source>
        <dbReference type="ARBA" id="ARBA00023014"/>
    </source>
</evidence>
<feature type="domain" description="Glutaredoxin" evidence="9">
    <location>
        <begin position="18"/>
        <end position="82"/>
    </location>
</feature>
<dbReference type="GO" id="GO:0051537">
    <property type="term" value="F:2 iron, 2 sulfur cluster binding"/>
    <property type="evidence" value="ECO:0007669"/>
    <property type="project" value="UniProtKB-KW"/>
</dbReference>
<evidence type="ECO:0000256" key="7">
    <source>
        <dbReference type="PIRNR" id="PIRNR005894"/>
    </source>
</evidence>
<evidence type="ECO:0000313" key="13">
    <source>
        <dbReference type="Proteomes" id="UP000092731"/>
    </source>
</evidence>
<evidence type="ECO:0000256" key="3">
    <source>
        <dbReference type="ARBA" id="ARBA00022723"/>
    </source>
</evidence>
<dbReference type="GO" id="GO:0015036">
    <property type="term" value="F:disulfide oxidoreductase activity"/>
    <property type="evidence" value="ECO:0007669"/>
    <property type="project" value="InterPro"/>
</dbReference>
<dbReference type="Proteomes" id="UP000092731">
    <property type="component" value="Unassembled WGS sequence"/>
</dbReference>
<dbReference type="FunFam" id="3.40.30.10:FF:000005">
    <property type="entry name" value="Glutaredoxin 5"/>
    <property type="match status" value="1"/>
</dbReference>
<dbReference type="GO" id="GO:0046872">
    <property type="term" value="F:metal ion binding"/>
    <property type="evidence" value="ECO:0007669"/>
    <property type="project" value="UniProtKB-KW"/>
</dbReference>
<sequence length="110" mass="12550">MTNNIIDRIKHDIETNDVVLYMKGDANVPQCGFSSVVVTILKNMNISFKSINVLEDQELREAIKEFTNWPTIPQLYVKGEFIGGCDIVKEMYHTGELQELFVKNNLITAN</sequence>
<dbReference type="CDD" id="cd03028">
    <property type="entry name" value="GRX_PICOT_like"/>
    <property type="match status" value="1"/>
</dbReference>
<organism evidence="11 13">
    <name type="scientific">Ehrlichia ruminantium</name>
    <name type="common">heartwater rickettsia</name>
    <name type="synonym">Cowdria ruminantium</name>
    <dbReference type="NCBI Taxonomy" id="779"/>
    <lineage>
        <taxon>Bacteria</taxon>
        <taxon>Pseudomonadati</taxon>
        <taxon>Pseudomonadota</taxon>
        <taxon>Alphaproteobacteria</taxon>
        <taxon>Rickettsiales</taxon>
        <taxon>Anaplasmataceae</taxon>
        <taxon>Ehrlichia</taxon>
    </lineage>
</organism>
<reference evidence="11" key="1">
    <citation type="journal article" date="2016" name="Genome Announc.">
        <title>Draft Genome Sequences of Three Strains of Ehrlichia ruminantium, a Tick-Borne Pathogen of Ruminants, Isolated from Zimbabwe, The Gambia, and Ghana.</title>
        <authorList>
            <person name="Nakao R."/>
            <person name="Jongejan F."/>
            <person name="Sugimoto C."/>
        </authorList>
    </citation>
    <scope>NUCLEOTIDE SEQUENCE</scope>
    <source>
        <strain evidence="10">Kerr Seringe</strain>
        <strain evidence="11">Pokoase 417</strain>
    </source>
</reference>
<keyword evidence="3 8" id="KW-0479">Metal-binding</keyword>
<feature type="binding site" evidence="8">
    <location>
        <position position="31"/>
    </location>
    <ligand>
        <name>[2Fe-2S] cluster</name>
        <dbReference type="ChEBI" id="CHEBI:190135"/>
        <note>ligand shared between dimeric partners</note>
    </ligand>
</feature>
<reference evidence="12 13" key="2">
    <citation type="submission" date="2016-05" db="EMBL/GenBank/DDBJ databases">
        <title>Draft genome sequences of four strains of Ehrlichia ruminantium, a tick-borne pathogen of ruminants, isolated from Zimbabwe, The Gambia and Ghana.</title>
        <authorList>
            <person name="Nakao R."/>
            <person name="Jongejan F."/>
            <person name="Sugimoto C."/>
        </authorList>
    </citation>
    <scope>NUCLEOTIDE SEQUENCE [LARGE SCALE GENOMIC DNA]</scope>
    <source>
        <strain evidence="12">Kerr Seringe</strain>
        <strain evidence="13">Pokoase 417</strain>
    </source>
</reference>
<name>A0A170TB73_EHRRU</name>
<dbReference type="AlphaFoldDB" id="A0A170TB73"/>
<evidence type="ECO:0000256" key="2">
    <source>
        <dbReference type="ARBA" id="ARBA00022714"/>
    </source>
</evidence>
<dbReference type="InterPro" id="IPR033658">
    <property type="entry name" value="GRX_PICOT-like"/>
</dbReference>
<dbReference type="NCBIfam" id="TIGR00365">
    <property type="entry name" value="Grx4 family monothiol glutaredoxin"/>
    <property type="match status" value="1"/>
</dbReference>
<proteinExistence type="inferred from homology"/>
<keyword evidence="5 8" id="KW-0411">Iron-sulfur</keyword>
<dbReference type="InterPro" id="IPR014434">
    <property type="entry name" value="Monothiol_GRX"/>
</dbReference>
<dbReference type="EMBL" id="BDDM01000295">
    <property type="protein sequence ID" value="GAT78732.1"/>
    <property type="molecule type" value="Genomic_DNA"/>
</dbReference>
<evidence type="ECO:0000256" key="8">
    <source>
        <dbReference type="PIRSR" id="PIRSR005894-2"/>
    </source>
</evidence>
<dbReference type="PANTHER" id="PTHR10293">
    <property type="entry name" value="GLUTAREDOXIN FAMILY MEMBER"/>
    <property type="match status" value="1"/>
</dbReference>
<dbReference type="PROSITE" id="PS51354">
    <property type="entry name" value="GLUTAREDOXIN_2"/>
    <property type="match status" value="1"/>
</dbReference>
<dbReference type="InterPro" id="IPR002109">
    <property type="entry name" value="Glutaredoxin"/>
</dbReference>
<evidence type="ECO:0000313" key="12">
    <source>
        <dbReference type="Proteomes" id="UP000092677"/>
    </source>
</evidence>
<evidence type="ECO:0000313" key="10">
    <source>
        <dbReference type="EMBL" id="GAT77578.1"/>
    </source>
</evidence>
<dbReference type="SUPFAM" id="SSF52833">
    <property type="entry name" value="Thioredoxin-like"/>
    <property type="match status" value="1"/>
</dbReference>
<dbReference type="STRING" id="779.GCA_002019755_00777"/>
<keyword evidence="4 8" id="KW-0408">Iron</keyword>
<comment type="caution">
    <text evidence="11">The sequence shown here is derived from an EMBL/GenBank/DDBJ whole genome shotgun (WGS) entry which is preliminary data.</text>
</comment>
<evidence type="ECO:0000256" key="6">
    <source>
        <dbReference type="ARBA" id="ARBA00023284"/>
    </source>
</evidence>
<evidence type="ECO:0000259" key="9">
    <source>
        <dbReference type="Pfam" id="PF00462"/>
    </source>
</evidence>
<evidence type="ECO:0000256" key="4">
    <source>
        <dbReference type="ARBA" id="ARBA00023004"/>
    </source>
</evidence>
<dbReference type="RefSeq" id="WP_065432828.1">
    <property type="nucleotide sequence ID" value="NZ_BDDL01000090.1"/>
</dbReference>
<keyword evidence="2 8" id="KW-0001">2Fe-2S</keyword>